<dbReference type="InterPro" id="IPR006860">
    <property type="entry name" value="FecR"/>
</dbReference>
<evidence type="ECO:0000313" key="5">
    <source>
        <dbReference type="Proteomes" id="UP001589692"/>
    </source>
</evidence>
<evidence type="ECO:0000259" key="2">
    <source>
        <dbReference type="Pfam" id="PF04773"/>
    </source>
</evidence>
<gene>
    <name evidence="4" type="ORF">ACFFP0_09400</name>
</gene>
<keyword evidence="1" id="KW-0812">Transmembrane</keyword>
<dbReference type="PANTHER" id="PTHR30273:SF2">
    <property type="entry name" value="PROTEIN FECR"/>
    <property type="match status" value="1"/>
</dbReference>
<reference evidence="4 5" key="1">
    <citation type="submission" date="2024-09" db="EMBL/GenBank/DDBJ databases">
        <authorList>
            <person name="Sun Q."/>
            <person name="Mori K."/>
        </authorList>
    </citation>
    <scope>NUCLEOTIDE SEQUENCE [LARGE SCALE GENOMIC DNA]</scope>
    <source>
        <strain evidence="4 5">TBRC 4938</strain>
    </source>
</reference>
<feature type="domain" description="FecR protein" evidence="2">
    <location>
        <begin position="105"/>
        <end position="195"/>
    </location>
</feature>
<dbReference type="RefSeq" id="WP_377259496.1">
    <property type="nucleotide sequence ID" value="NZ_JBHMAA010000011.1"/>
</dbReference>
<dbReference type="InterPro" id="IPR012373">
    <property type="entry name" value="Ferrdict_sens_TM"/>
</dbReference>
<dbReference type="Pfam" id="PF16220">
    <property type="entry name" value="DUF4880"/>
    <property type="match status" value="1"/>
</dbReference>
<evidence type="ECO:0000313" key="4">
    <source>
        <dbReference type="EMBL" id="MFB9949061.1"/>
    </source>
</evidence>
<feature type="transmembrane region" description="Helical" evidence="1">
    <location>
        <begin position="75"/>
        <end position="95"/>
    </location>
</feature>
<proteinExistence type="predicted"/>
<keyword evidence="5" id="KW-1185">Reference proteome</keyword>
<keyword evidence="1" id="KW-1133">Transmembrane helix</keyword>
<dbReference type="InterPro" id="IPR032623">
    <property type="entry name" value="FecR_N"/>
</dbReference>
<dbReference type="Proteomes" id="UP001589692">
    <property type="component" value="Unassembled WGS sequence"/>
</dbReference>
<organism evidence="4 5">
    <name type="scientific">Rhizobium puerariae</name>
    <dbReference type="NCBI Taxonomy" id="1585791"/>
    <lineage>
        <taxon>Bacteria</taxon>
        <taxon>Pseudomonadati</taxon>
        <taxon>Pseudomonadota</taxon>
        <taxon>Alphaproteobacteria</taxon>
        <taxon>Hyphomicrobiales</taxon>
        <taxon>Rhizobiaceae</taxon>
        <taxon>Rhizobium/Agrobacterium group</taxon>
        <taxon>Rhizobium</taxon>
    </lineage>
</organism>
<feature type="domain" description="FecR N-terminal" evidence="3">
    <location>
        <begin position="7"/>
        <end position="48"/>
    </location>
</feature>
<protein>
    <submittedName>
        <fullName evidence="4">FecR domain-containing protein</fullName>
    </submittedName>
</protein>
<name>A0ABV6AEL6_9HYPH</name>
<sequence length="310" mass="33792">MRKEFQEQAVDWAIRLHDGGLSEAELVDLDRWLQHCPSHPQALDEARRILGETGAALARDPDFTRKLIRRKSAGGNPLIPILLLAALGGGLFLWFDGPVWLRADVMSAANEMPVVTLPDGSRAFLNGESALAEHFTAADRRVVLLKGEAYFEVARDPERPFVVEAGAGTVRVTGTAFDINLVEGGTEVVVTEHNVLVTGDASERSARLEAGQRLSYDAGGKLGQVETVTPGMEVPWRSGRLAFENRPLSTVVQEIFRHVPGKVVIARKSVADRRVSGSFDLSDPQEALSSFAQIFGLRIARAGNLMTVIY</sequence>
<evidence type="ECO:0000256" key="1">
    <source>
        <dbReference type="SAM" id="Phobius"/>
    </source>
</evidence>
<comment type="caution">
    <text evidence="4">The sequence shown here is derived from an EMBL/GenBank/DDBJ whole genome shotgun (WGS) entry which is preliminary data.</text>
</comment>
<accession>A0ABV6AEL6</accession>
<keyword evidence="1" id="KW-0472">Membrane</keyword>
<dbReference type="Gene3D" id="2.60.120.1440">
    <property type="match status" value="1"/>
</dbReference>
<evidence type="ECO:0000259" key="3">
    <source>
        <dbReference type="Pfam" id="PF16220"/>
    </source>
</evidence>
<dbReference type="EMBL" id="JBHMAA010000011">
    <property type="protein sequence ID" value="MFB9949061.1"/>
    <property type="molecule type" value="Genomic_DNA"/>
</dbReference>
<dbReference type="PANTHER" id="PTHR30273">
    <property type="entry name" value="PERIPLASMIC SIGNAL SENSOR AND SIGMA FACTOR ACTIVATOR FECR-RELATED"/>
    <property type="match status" value="1"/>
</dbReference>
<dbReference type="Pfam" id="PF04773">
    <property type="entry name" value="FecR"/>
    <property type="match status" value="1"/>
</dbReference>
<dbReference type="Gene3D" id="3.55.50.30">
    <property type="match status" value="1"/>
</dbReference>
<dbReference type="PIRSF" id="PIRSF018266">
    <property type="entry name" value="FecR"/>
    <property type="match status" value="1"/>
</dbReference>